<keyword evidence="4" id="KW-0067">ATP-binding</keyword>
<dbReference type="SMART" id="SM00382">
    <property type="entry name" value="AAA"/>
    <property type="match status" value="1"/>
</dbReference>
<dbReference type="InterPro" id="IPR021886">
    <property type="entry name" value="MgsA_C"/>
</dbReference>
<dbReference type="Gene3D" id="3.40.50.300">
    <property type="entry name" value="P-loop containing nucleotide triphosphate hydrolases"/>
    <property type="match status" value="1"/>
</dbReference>
<protein>
    <recommendedName>
        <fullName evidence="6">AAA+ ATPase domain-containing protein</fullName>
    </recommendedName>
</protein>
<dbReference type="Gene3D" id="1.10.8.60">
    <property type="match status" value="1"/>
</dbReference>
<dbReference type="OrthoDB" id="10265467at2759"/>
<feature type="domain" description="AAA+ ATPase" evidence="6">
    <location>
        <begin position="165"/>
        <end position="286"/>
    </location>
</feature>
<dbReference type="Gene3D" id="1.20.272.10">
    <property type="match status" value="1"/>
</dbReference>
<feature type="region of interest" description="Disordered" evidence="5">
    <location>
        <begin position="65"/>
        <end position="89"/>
    </location>
</feature>
<dbReference type="PANTHER" id="PTHR13779:SF7">
    <property type="entry name" value="ATPASE WRNIP1"/>
    <property type="match status" value="1"/>
</dbReference>
<dbReference type="GO" id="GO:0008047">
    <property type="term" value="F:enzyme activator activity"/>
    <property type="evidence" value="ECO:0007669"/>
    <property type="project" value="TreeGrafter"/>
</dbReference>
<dbReference type="AlphaFoldDB" id="A0A9N9MM55"/>
<evidence type="ECO:0000259" key="6">
    <source>
        <dbReference type="SMART" id="SM00382"/>
    </source>
</evidence>
<keyword evidence="8" id="KW-1185">Reference proteome</keyword>
<dbReference type="GO" id="GO:0000731">
    <property type="term" value="P:DNA synthesis involved in DNA repair"/>
    <property type="evidence" value="ECO:0007669"/>
    <property type="project" value="TreeGrafter"/>
</dbReference>
<dbReference type="FunFam" id="3.40.50.300:FF:000137">
    <property type="entry name" value="Replication-associated recombination protein A"/>
    <property type="match status" value="1"/>
</dbReference>
<dbReference type="CDD" id="cd18139">
    <property type="entry name" value="HLD_clamp_RarA"/>
    <property type="match status" value="1"/>
</dbReference>
<dbReference type="GO" id="GO:0006261">
    <property type="term" value="P:DNA-templated DNA replication"/>
    <property type="evidence" value="ECO:0007669"/>
    <property type="project" value="TreeGrafter"/>
</dbReference>
<dbReference type="EMBL" id="OU892280">
    <property type="protein sequence ID" value="CAG9767515.1"/>
    <property type="molecule type" value="Genomic_DNA"/>
</dbReference>
<dbReference type="SUPFAM" id="SSF52540">
    <property type="entry name" value="P-loop containing nucleoside triphosphate hydrolases"/>
    <property type="match status" value="1"/>
</dbReference>
<evidence type="ECO:0000256" key="5">
    <source>
        <dbReference type="SAM" id="MobiDB-lite"/>
    </source>
</evidence>
<name>A0A9N9MM55_9CUCU</name>
<evidence type="ECO:0000256" key="1">
    <source>
        <dbReference type="ARBA" id="ARBA00008959"/>
    </source>
</evidence>
<evidence type="ECO:0000256" key="4">
    <source>
        <dbReference type="ARBA" id="ARBA00022840"/>
    </source>
</evidence>
<dbReference type="PANTHER" id="PTHR13779">
    <property type="entry name" value="WERNER HELICASE-INTERACTING PROTEIN 1 FAMILY MEMBER"/>
    <property type="match status" value="1"/>
</dbReference>
<dbReference type="Proteomes" id="UP001152799">
    <property type="component" value="Chromosome 4"/>
</dbReference>
<dbReference type="GO" id="GO:0003677">
    <property type="term" value="F:DNA binding"/>
    <property type="evidence" value="ECO:0007669"/>
    <property type="project" value="InterPro"/>
</dbReference>
<dbReference type="GO" id="GO:0017116">
    <property type="term" value="F:single-stranded DNA helicase activity"/>
    <property type="evidence" value="ECO:0007669"/>
    <property type="project" value="TreeGrafter"/>
</dbReference>
<keyword evidence="3" id="KW-0547">Nucleotide-binding</keyword>
<dbReference type="InterPro" id="IPR008921">
    <property type="entry name" value="DNA_pol3_clamp-load_cplx_C"/>
</dbReference>
<dbReference type="InterPro" id="IPR018247">
    <property type="entry name" value="EF_Hand_1_Ca_BS"/>
</dbReference>
<dbReference type="Gene3D" id="1.10.3710.10">
    <property type="entry name" value="DNA polymerase III clamp loader subunits, C-terminal domain"/>
    <property type="match status" value="1"/>
</dbReference>
<organism evidence="7 8">
    <name type="scientific">Ceutorhynchus assimilis</name>
    <name type="common">cabbage seed weevil</name>
    <dbReference type="NCBI Taxonomy" id="467358"/>
    <lineage>
        <taxon>Eukaryota</taxon>
        <taxon>Metazoa</taxon>
        <taxon>Ecdysozoa</taxon>
        <taxon>Arthropoda</taxon>
        <taxon>Hexapoda</taxon>
        <taxon>Insecta</taxon>
        <taxon>Pterygota</taxon>
        <taxon>Neoptera</taxon>
        <taxon>Endopterygota</taxon>
        <taxon>Coleoptera</taxon>
        <taxon>Polyphaga</taxon>
        <taxon>Cucujiformia</taxon>
        <taxon>Curculionidae</taxon>
        <taxon>Ceutorhynchinae</taxon>
        <taxon>Ceutorhynchus</taxon>
    </lineage>
</organism>
<dbReference type="Pfam" id="PF16193">
    <property type="entry name" value="AAA_assoc_2"/>
    <property type="match status" value="1"/>
</dbReference>
<dbReference type="Pfam" id="PF00004">
    <property type="entry name" value="AAA"/>
    <property type="match status" value="1"/>
</dbReference>
<evidence type="ECO:0000256" key="3">
    <source>
        <dbReference type="ARBA" id="ARBA00022741"/>
    </source>
</evidence>
<dbReference type="InterPro" id="IPR032423">
    <property type="entry name" value="AAA_assoc_2"/>
</dbReference>
<evidence type="ECO:0000256" key="2">
    <source>
        <dbReference type="ARBA" id="ARBA00022705"/>
    </source>
</evidence>
<evidence type="ECO:0000313" key="7">
    <source>
        <dbReference type="EMBL" id="CAG9767515.1"/>
    </source>
</evidence>
<accession>A0A9N9MM55</accession>
<feature type="compositionally biased region" description="Polar residues" evidence="5">
    <location>
        <begin position="80"/>
        <end position="89"/>
    </location>
</feature>
<dbReference type="GO" id="GO:0005634">
    <property type="term" value="C:nucleus"/>
    <property type="evidence" value="ECO:0007669"/>
    <property type="project" value="TreeGrafter"/>
</dbReference>
<dbReference type="InterPro" id="IPR003593">
    <property type="entry name" value="AAA+_ATPase"/>
</dbReference>
<gene>
    <name evidence="7" type="ORF">CEUTPL_LOCUS8078</name>
</gene>
<dbReference type="FunFam" id="1.20.272.10:FF:000001">
    <property type="entry name" value="Putative AAA family ATPase"/>
    <property type="match status" value="1"/>
</dbReference>
<reference evidence="7" key="1">
    <citation type="submission" date="2022-01" db="EMBL/GenBank/DDBJ databases">
        <authorList>
            <person name="King R."/>
        </authorList>
    </citation>
    <scope>NUCLEOTIDE SEQUENCE</scope>
</reference>
<dbReference type="SUPFAM" id="SSF48019">
    <property type="entry name" value="post-AAA+ oligomerization domain-like"/>
    <property type="match status" value="1"/>
</dbReference>
<evidence type="ECO:0000313" key="8">
    <source>
        <dbReference type="Proteomes" id="UP001152799"/>
    </source>
</evidence>
<sequence>MSSESQTKVSNKVNCPICNNTFAETEIEQHANKCIFLNCEDKQQKRKRSPSPVLPAFGTQRKFSFTQKSPRDAKKAQKPSAATGSSTLCSSNGKSLAPFFKKINNDTIVIEEEKEKPITKKTPYDLTFKTPLAIQVRPKTLEEFFGQNHILGKDTVLHSLLEKPDIPNMILWGPPGCGKTSLSQIVHETCKKHPKKWKLVSLCAATCGIKEVQSVVTLARNDLKFGKKTVLFMDEIHRFNKKQQDVFLMSVEKGEIILIGATTENPSFSLNGALLSRCRVVVLEKLNSEELYGIVENAAEFFEVDIIDDENPAGTFEDANAGLAIKRSALKWMADISDGDARTALGNLQLVLTYFDKNSNKTVTVEDIEEKLKKGHLLYDKAGEEHYNIISAMHKSIRGSDENAALYWTTRMIVSGEDPRYIARRMVRAASEDIGNADPHALPLAVATMQGCQLIGMPEADVLLAQCAIYLARAPKSREADSALAKAKRLIKEHKGPQPSVPMHIRNAPTTLMKNLGYGTLEQGTDFTFLPPEYSDVNFFQ</sequence>
<keyword evidence="2" id="KW-0235">DNA replication</keyword>
<dbReference type="InterPro" id="IPR003959">
    <property type="entry name" value="ATPase_AAA_core"/>
</dbReference>
<dbReference type="Pfam" id="PF12002">
    <property type="entry name" value="MgsA_C"/>
    <property type="match status" value="1"/>
</dbReference>
<dbReference type="GO" id="GO:0005524">
    <property type="term" value="F:ATP binding"/>
    <property type="evidence" value="ECO:0007669"/>
    <property type="project" value="UniProtKB-KW"/>
</dbReference>
<proteinExistence type="inferred from homology"/>
<dbReference type="GO" id="GO:0016887">
    <property type="term" value="F:ATP hydrolysis activity"/>
    <property type="evidence" value="ECO:0007669"/>
    <property type="project" value="InterPro"/>
</dbReference>
<comment type="similarity">
    <text evidence="1">Belongs to the AAA ATPase family. RarA/MGS1/WRNIP1 subfamily.</text>
</comment>
<dbReference type="InterPro" id="IPR051314">
    <property type="entry name" value="AAA_ATPase_RarA/MGS1/WRNIP1"/>
</dbReference>
<dbReference type="InterPro" id="IPR027417">
    <property type="entry name" value="P-loop_NTPase"/>
</dbReference>
<dbReference type="PROSITE" id="PS00018">
    <property type="entry name" value="EF_HAND_1"/>
    <property type="match status" value="1"/>
</dbReference>
<dbReference type="CDD" id="cd00009">
    <property type="entry name" value="AAA"/>
    <property type="match status" value="1"/>
</dbReference>